<dbReference type="EMBL" id="BAAAZG010000016">
    <property type="protein sequence ID" value="GAA4070655.1"/>
    <property type="molecule type" value="Genomic_DNA"/>
</dbReference>
<dbReference type="Pfam" id="PF08281">
    <property type="entry name" value="Sigma70_r4_2"/>
    <property type="match status" value="1"/>
</dbReference>
<protein>
    <submittedName>
        <fullName evidence="8">RNA polymerase sigma factor SigJ</fullName>
    </submittedName>
</protein>
<dbReference type="InterPro" id="IPR013249">
    <property type="entry name" value="RNA_pol_sigma70_r4_t2"/>
</dbReference>
<evidence type="ECO:0000259" key="6">
    <source>
        <dbReference type="Pfam" id="PF04542"/>
    </source>
</evidence>
<gene>
    <name evidence="8" type="primary">sigJ_2</name>
    <name evidence="8" type="ORF">GCM10022214_27910</name>
</gene>
<evidence type="ECO:0000313" key="9">
    <source>
        <dbReference type="Proteomes" id="UP001500683"/>
    </source>
</evidence>
<keyword evidence="5" id="KW-0804">Transcription</keyword>
<dbReference type="RefSeq" id="WP_344946234.1">
    <property type="nucleotide sequence ID" value="NZ_BAAAZG010000016.1"/>
</dbReference>
<dbReference type="Gene3D" id="3.10.450.50">
    <property type="match status" value="1"/>
</dbReference>
<dbReference type="SUPFAM" id="SSF88659">
    <property type="entry name" value="Sigma3 and sigma4 domains of RNA polymerase sigma factors"/>
    <property type="match status" value="1"/>
</dbReference>
<dbReference type="PANTHER" id="PTHR30173">
    <property type="entry name" value="SIGMA 19 FACTOR"/>
    <property type="match status" value="1"/>
</dbReference>
<dbReference type="Gene3D" id="1.10.10.10">
    <property type="entry name" value="Winged helix-like DNA-binding domain superfamily/Winged helix DNA-binding domain"/>
    <property type="match status" value="1"/>
</dbReference>
<reference evidence="9" key="1">
    <citation type="journal article" date="2019" name="Int. J. Syst. Evol. Microbiol.">
        <title>The Global Catalogue of Microorganisms (GCM) 10K type strain sequencing project: providing services to taxonomists for standard genome sequencing and annotation.</title>
        <authorList>
            <consortium name="The Broad Institute Genomics Platform"/>
            <consortium name="The Broad Institute Genome Sequencing Center for Infectious Disease"/>
            <person name="Wu L."/>
            <person name="Ma J."/>
        </authorList>
    </citation>
    <scope>NUCLEOTIDE SEQUENCE [LARGE SCALE GENOMIC DNA]</scope>
    <source>
        <strain evidence="9">JCM 16702</strain>
    </source>
</reference>
<evidence type="ECO:0000256" key="1">
    <source>
        <dbReference type="ARBA" id="ARBA00010641"/>
    </source>
</evidence>
<dbReference type="InterPro" id="IPR013325">
    <property type="entry name" value="RNA_pol_sigma_r2"/>
</dbReference>
<dbReference type="NCBIfam" id="TIGR02937">
    <property type="entry name" value="sigma70-ECF"/>
    <property type="match status" value="1"/>
</dbReference>
<feature type="domain" description="RNA polymerase sigma-70 region 2" evidence="6">
    <location>
        <begin position="11"/>
        <end position="78"/>
    </location>
</feature>
<dbReference type="InterPro" id="IPR014284">
    <property type="entry name" value="RNA_pol_sigma-70_dom"/>
</dbReference>
<dbReference type="InterPro" id="IPR032710">
    <property type="entry name" value="NTF2-like_dom_sf"/>
</dbReference>
<dbReference type="InterPro" id="IPR013324">
    <property type="entry name" value="RNA_pol_sigma_r3/r4-like"/>
</dbReference>
<keyword evidence="9" id="KW-1185">Reference proteome</keyword>
<proteinExistence type="inferred from homology"/>
<organism evidence="8 9">
    <name type="scientific">Actinomadura miaoliensis</name>
    <dbReference type="NCBI Taxonomy" id="430685"/>
    <lineage>
        <taxon>Bacteria</taxon>
        <taxon>Bacillati</taxon>
        <taxon>Actinomycetota</taxon>
        <taxon>Actinomycetes</taxon>
        <taxon>Streptosporangiales</taxon>
        <taxon>Thermomonosporaceae</taxon>
        <taxon>Actinomadura</taxon>
    </lineage>
</organism>
<dbReference type="InterPro" id="IPR007627">
    <property type="entry name" value="RNA_pol_sigma70_r2"/>
</dbReference>
<feature type="domain" description="RNA polymerase sigma factor 70 region 4 type 2" evidence="7">
    <location>
        <begin position="114"/>
        <end position="164"/>
    </location>
</feature>
<name>A0ABP7VMR3_9ACTN</name>
<keyword evidence="3" id="KW-0805">Transcription regulation</keyword>
<evidence type="ECO:0000256" key="3">
    <source>
        <dbReference type="ARBA" id="ARBA00023015"/>
    </source>
</evidence>
<sequence length="299" mass="32395">MSERDFLAERFEEHRAHLKAVAYRMLGSLAEADDAVQEAWLKLARTEAGDRAGDIDNLGGWLTTVVGRVCLDMLRSRRLRRETPLPVRLPDPVVGEQVTDPEQQALIADSVGLALLVVLESLNPAERLAFVLHDMFGMPFEEIAAIVDRTPAAARKLASRARRRVQGTAWEPDPDPVAQRRLVEAFLAAARGGDLDGLLAVLDPDVVLRADSGGTFPGGVRTLRGARAVAGQAATFRRMATASVTRHALVNGMAGLVNTIDGRLISIMSFTVADDRIVAIDILSDPDRLARLDLSGLEP</sequence>
<dbReference type="SUPFAM" id="SSF88946">
    <property type="entry name" value="Sigma2 domain of RNA polymerase sigma factors"/>
    <property type="match status" value="1"/>
</dbReference>
<dbReference type="Proteomes" id="UP001500683">
    <property type="component" value="Unassembled WGS sequence"/>
</dbReference>
<comment type="similarity">
    <text evidence="1">Belongs to the sigma-70 factor family. ECF subfamily.</text>
</comment>
<evidence type="ECO:0000256" key="5">
    <source>
        <dbReference type="ARBA" id="ARBA00023163"/>
    </source>
</evidence>
<dbReference type="PANTHER" id="PTHR30173:SF43">
    <property type="entry name" value="ECF RNA POLYMERASE SIGMA FACTOR SIGI-RELATED"/>
    <property type="match status" value="1"/>
</dbReference>
<accession>A0ABP7VMR3</accession>
<evidence type="ECO:0000259" key="7">
    <source>
        <dbReference type="Pfam" id="PF08281"/>
    </source>
</evidence>
<dbReference type="Gene3D" id="1.10.1740.10">
    <property type="match status" value="1"/>
</dbReference>
<dbReference type="NCBIfam" id="NF007214">
    <property type="entry name" value="PRK09636.1"/>
    <property type="match status" value="1"/>
</dbReference>
<evidence type="ECO:0000256" key="2">
    <source>
        <dbReference type="ARBA" id="ARBA00011344"/>
    </source>
</evidence>
<dbReference type="SUPFAM" id="SSF54427">
    <property type="entry name" value="NTF2-like"/>
    <property type="match status" value="1"/>
</dbReference>
<comment type="subunit">
    <text evidence="2">Interacts transiently with the RNA polymerase catalytic core formed by RpoA, RpoB, RpoC and RpoZ (2 alpha, 1 beta, 1 beta' and 1 omega subunit) to form the RNA polymerase holoenzyme that can initiate transcription.</text>
</comment>
<dbReference type="InterPro" id="IPR036388">
    <property type="entry name" value="WH-like_DNA-bd_sf"/>
</dbReference>
<dbReference type="InterPro" id="IPR052704">
    <property type="entry name" value="ECF_Sigma-70_Domain"/>
</dbReference>
<evidence type="ECO:0000313" key="8">
    <source>
        <dbReference type="EMBL" id="GAA4070655.1"/>
    </source>
</evidence>
<comment type="caution">
    <text evidence="8">The sequence shown here is derived from an EMBL/GenBank/DDBJ whole genome shotgun (WGS) entry which is preliminary data.</text>
</comment>
<keyword evidence="4" id="KW-0731">Sigma factor</keyword>
<evidence type="ECO:0000256" key="4">
    <source>
        <dbReference type="ARBA" id="ARBA00023082"/>
    </source>
</evidence>
<dbReference type="Pfam" id="PF04542">
    <property type="entry name" value="Sigma70_r2"/>
    <property type="match status" value="1"/>
</dbReference>